<dbReference type="RefSeq" id="WP_073325043.1">
    <property type="nucleotide sequence ID" value="NZ_FQWD01000007.1"/>
</dbReference>
<reference evidence="3" key="1">
    <citation type="submission" date="2016-11" db="EMBL/GenBank/DDBJ databases">
        <authorList>
            <person name="Varghese N."/>
            <person name="Submissions S."/>
        </authorList>
    </citation>
    <scope>NUCLEOTIDE SEQUENCE [LARGE SCALE GENOMIC DNA]</scope>
    <source>
        <strain evidence="3">CGMCC 1.8995</strain>
    </source>
</reference>
<organism evidence="2 3">
    <name type="scientific">Marisediminitalea aggregata</name>
    <dbReference type="NCBI Taxonomy" id="634436"/>
    <lineage>
        <taxon>Bacteria</taxon>
        <taxon>Pseudomonadati</taxon>
        <taxon>Pseudomonadota</taxon>
        <taxon>Gammaproteobacteria</taxon>
        <taxon>Alteromonadales</taxon>
        <taxon>Alteromonadaceae</taxon>
        <taxon>Marisediminitalea</taxon>
    </lineage>
</organism>
<sequence>MEKAMLVAQALGGETSKEMLIAQFKHTTGTAISRMQITAEERPMVEKFMKDLDTILRNKLNEPELNKAIASIYLEHFTEDEMDQILAFHRSPVGQKMRSQSQLLSTAFREQLVTHMRGAVNELEALSNTFRKQLEAQRAKAAQ</sequence>
<dbReference type="STRING" id="634436.SAMN05216361_4104"/>
<proteinExistence type="predicted"/>
<dbReference type="EMBL" id="FQWD01000007">
    <property type="protein sequence ID" value="SHH23198.1"/>
    <property type="molecule type" value="Genomic_DNA"/>
</dbReference>
<evidence type="ECO:0000259" key="1">
    <source>
        <dbReference type="Pfam" id="PF09832"/>
    </source>
</evidence>
<evidence type="ECO:0000313" key="2">
    <source>
        <dbReference type="EMBL" id="SHH23198.1"/>
    </source>
</evidence>
<protein>
    <recommendedName>
        <fullName evidence="1">DUF2059 domain-containing protein</fullName>
    </recommendedName>
</protein>
<keyword evidence="3" id="KW-1185">Reference proteome</keyword>
<name>A0A1M5RAK3_9ALTE</name>
<dbReference type="InterPro" id="IPR018637">
    <property type="entry name" value="DUF2059"/>
</dbReference>
<dbReference type="Pfam" id="PF09832">
    <property type="entry name" value="DUF2059"/>
    <property type="match status" value="1"/>
</dbReference>
<dbReference type="Proteomes" id="UP000184520">
    <property type="component" value="Unassembled WGS sequence"/>
</dbReference>
<dbReference type="AlphaFoldDB" id="A0A1M5RAK3"/>
<gene>
    <name evidence="2" type="ORF">SAMN05216361_4104</name>
</gene>
<feature type="domain" description="DUF2059" evidence="1">
    <location>
        <begin position="64"/>
        <end position="101"/>
    </location>
</feature>
<accession>A0A1M5RAK3</accession>
<evidence type="ECO:0000313" key="3">
    <source>
        <dbReference type="Proteomes" id="UP000184520"/>
    </source>
</evidence>